<organism evidence="1 2">
    <name type="scientific">Actinomadura fibrosa</name>
    <dbReference type="NCBI Taxonomy" id="111802"/>
    <lineage>
        <taxon>Bacteria</taxon>
        <taxon>Bacillati</taxon>
        <taxon>Actinomycetota</taxon>
        <taxon>Actinomycetes</taxon>
        <taxon>Streptosporangiales</taxon>
        <taxon>Thermomonosporaceae</taxon>
        <taxon>Actinomadura</taxon>
    </lineage>
</organism>
<evidence type="ECO:0000313" key="1">
    <source>
        <dbReference type="EMBL" id="MFD0689528.1"/>
    </source>
</evidence>
<dbReference type="RefSeq" id="WP_131759853.1">
    <property type="nucleotide sequence ID" value="NZ_CAACUY010000092.1"/>
</dbReference>
<keyword evidence="2" id="KW-1185">Reference proteome</keyword>
<reference evidence="2" key="1">
    <citation type="journal article" date="2019" name="Int. J. Syst. Evol. Microbiol.">
        <title>The Global Catalogue of Microorganisms (GCM) 10K type strain sequencing project: providing services to taxonomists for standard genome sequencing and annotation.</title>
        <authorList>
            <consortium name="The Broad Institute Genomics Platform"/>
            <consortium name="The Broad Institute Genome Sequencing Center for Infectious Disease"/>
            <person name="Wu L."/>
            <person name="Ma J."/>
        </authorList>
    </citation>
    <scope>NUCLEOTIDE SEQUENCE [LARGE SCALE GENOMIC DNA]</scope>
    <source>
        <strain evidence="2">JCM 9371</strain>
    </source>
</reference>
<sequence>MIALLVRTGYASAHLAATRYWLGGVTEAGDCGDGWRLAVSEGRPHDLDRATQDYVRETGRPVLLAEIVDDRFALVYNAVPGDGTRVAVLGLDAAVQDGLDLAEYREHEALRELPAWAAAAGTAPDPGGLERTLLHPGGDGLGFTLFSALLSGLGVPGFLDVELPEPSEPPGRPRQTVSAEAVLLVRSSRKVPKLRAARDWPGAWQDGEQRFKGGWRLAGSADWPADIPAAMEAFATETRGPVILACAADAGFAIVQGTSQPGRHWSSVVGLDAAHDAGHCTNFHHSERDRFYEDSLGWSADAGLVCDEPLLRAAYDRPGGPGEEVALLMVLFAGLGVPGLEHVPPDWDGSPLDSGGRGLGGWNIGFEIDFG</sequence>
<name>A0ABW2XVI6_9ACTN</name>
<gene>
    <name evidence="1" type="ORF">ACFQZM_33930</name>
</gene>
<protein>
    <submittedName>
        <fullName evidence="1">Uncharacterized protein</fullName>
    </submittedName>
</protein>
<dbReference type="EMBL" id="JBHTGP010000017">
    <property type="protein sequence ID" value="MFD0689528.1"/>
    <property type="molecule type" value="Genomic_DNA"/>
</dbReference>
<accession>A0ABW2XVI6</accession>
<proteinExistence type="predicted"/>
<dbReference type="Proteomes" id="UP001597063">
    <property type="component" value="Unassembled WGS sequence"/>
</dbReference>
<evidence type="ECO:0000313" key="2">
    <source>
        <dbReference type="Proteomes" id="UP001597063"/>
    </source>
</evidence>
<comment type="caution">
    <text evidence="1">The sequence shown here is derived from an EMBL/GenBank/DDBJ whole genome shotgun (WGS) entry which is preliminary data.</text>
</comment>